<protein>
    <submittedName>
        <fullName evidence="1">Uncharacterized protein</fullName>
    </submittedName>
</protein>
<reference evidence="1 2" key="1">
    <citation type="journal article" date="2018" name="Nat. Ecol. Evol.">
        <title>Genomic signatures of mitonuclear coevolution across populations of Tigriopus californicus.</title>
        <authorList>
            <person name="Barreto F.S."/>
            <person name="Watson E.T."/>
            <person name="Lima T.G."/>
            <person name="Willett C.S."/>
            <person name="Edmands S."/>
            <person name="Li W."/>
            <person name="Burton R.S."/>
        </authorList>
    </citation>
    <scope>NUCLEOTIDE SEQUENCE [LARGE SCALE GENOMIC DNA]</scope>
    <source>
        <strain evidence="1 2">San Diego</strain>
    </source>
</reference>
<organism evidence="1 2">
    <name type="scientific">Tigriopus californicus</name>
    <name type="common">Marine copepod</name>
    <dbReference type="NCBI Taxonomy" id="6832"/>
    <lineage>
        <taxon>Eukaryota</taxon>
        <taxon>Metazoa</taxon>
        <taxon>Ecdysozoa</taxon>
        <taxon>Arthropoda</taxon>
        <taxon>Crustacea</taxon>
        <taxon>Multicrustacea</taxon>
        <taxon>Hexanauplia</taxon>
        <taxon>Copepoda</taxon>
        <taxon>Harpacticoida</taxon>
        <taxon>Harpacticidae</taxon>
        <taxon>Tigriopus</taxon>
    </lineage>
</organism>
<keyword evidence="2" id="KW-1185">Reference proteome</keyword>
<sequence>MKEIIDLEETACRPKYDCASQRASSSFKIFEDLDSSFTDYVNENQNTSPISVADLVELPSDKELEDKLNEPFFAAIEQDEDDNTFIKDMKDQCGEDAFVYCAGEKYKSINHTMCRFC</sequence>
<evidence type="ECO:0000313" key="2">
    <source>
        <dbReference type="Proteomes" id="UP000318571"/>
    </source>
</evidence>
<dbReference type="Proteomes" id="UP000318571">
    <property type="component" value="Chromosome 5"/>
</dbReference>
<dbReference type="AlphaFoldDB" id="A0A553PI70"/>
<feature type="non-terminal residue" evidence="1">
    <location>
        <position position="117"/>
    </location>
</feature>
<name>A0A553PI70_TIGCA</name>
<gene>
    <name evidence="1" type="ORF">TCAL_07913</name>
</gene>
<proteinExistence type="predicted"/>
<dbReference type="EMBL" id="VCGU01000004">
    <property type="protein sequence ID" value="TRY77379.1"/>
    <property type="molecule type" value="Genomic_DNA"/>
</dbReference>
<evidence type="ECO:0000313" key="1">
    <source>
        <dbReference type="EMBL" id="TRY77379.1"/>
    </source>
</evidence>
<accession>A0A553PI70</accession>
<comment type="caution">
    <text evidence="1">The sequence shown here is derived from an EMBL/GenBank/DDBJ whole genome shotgun (WGS) entry which is preliminary data.</text>
</comment>